<comment type="caution">
    <text evidence="1">The sequence shown here is derived from an EMBL/GenBank/DDBJ whole genome shotgun (WGS) entry which is preliminary data.</text>
</comment>
<dbReference type="EMBL" id="CAJVQB010003669">
    <property type="protein sequence ID" value="CAG8614679.1"/>
    <property type="molecule type" value="Genomic_DNA"/>
</dbReference>
<dbReference type="Proteomes" id="UP000789901">
    <property type="component" value="Unassembled WGS sequence"/>
</dbReference>
<protein>
    <submittedName>
        <fullName evidence="1">13839_t:CDS:1</fullName>
    </submittedName>
</protein>
<organism evidence="1 2">
    <name type="scientific">Gigaspora margarita</name>
    <dbReference type="NCBI Taxonomy" id="4874"/>
    <lineage>
        <taxon>Eukaryota</taxon>
        <taxon>Fungi</taxon>
        <taxon>Fungi incertae sedis</taxon>
        <taxon>Mucoromycota</taxon>
        <taxon>Glomeromycotina</taxon>
        <taxon>Glomeromycetes</taxon>
        <taxon>Diversisporales</taxon>
        <taxon>Gigasporaceae</taxon>
        <taxon>Gigaspora</taxon>
    </lineage>
</organism>
<proteinExistence type="predicted"/>
<gene>
    <name evidence="1" type="ORF">GMARGA_LOCUS7532</name>
</gene>
<name>A0ABN7UM65_GIGMA</name>
<sequence>IFDIRTWLHSLQHVLQKGQQACPEPLYFQFSISFFFHVNAHYSTRYPMNIVNNLPSIYADYSIKCHIAILEHVAMPDHLQIWHT</sequence>
<evidence type="ECO:0000313" key="1">
    <source>
        <dbReference type="EMBL" id="CAG8614679.1"/>
    </source>
</evidence>
<evidence type="ECO:0000313" key="2">
    <source>
        <dbReference type="Proteomes" id="UP000789901"/>
    </source>
</evidence>
<keyword evidence="2" id="KW-1185">Reference proteome</keyword>
<reference evidence="1 2" key="1">
    <citation type="submission" date="2021-06" db="EMBL/GenBank/DDBJ databases">
        <authorList>
            <person name="Kallberg Y."/>
            <person name="Tangrot J."/>
            <person name="Rosling A."/>
        </authorList>
    </citation>
    <scope>NUCLEOTIDE SEQUENCE [LARGE SCALE GENOMIC DNA]</scope>
    <source>
        <strain evidence="1 2">120-4 pot B 10/14</strain>
    </source>
</reference>
<feature type="non-terminal residue" evidence="1">
    <location>
        <position position="1"/>
    </location>
</feature>
<accession>A0ABN7UM65</accession>